<evidence type="ECO:0000259" key="1">
    <source>
        <dbReference type="Pfam" id="PF08818"/>
    </source>
</evidence>
<dbReference type="InterPro" id="IPR014922">
    <property type="entry name" value="YdhG-like"/>
</dbReference>
<dbReference type="Proteomes" id="UP000199705">
    <property type="component" value="Unassembled WGS sequence"/>
</dbReference>
<dbReference type="RefSeq" id="WP_091162577.1">
    <property type="nucleotide sequence ID" value="NZ_CP071878.2"/>
</dbReference>
<reference evidence="3" key="1">
    <citation type="submission" date="2016-10" db="EMBL/GenBank/DDBJ databases">
        <authorList>
            <person name="Varghese N."/>
            <person name="Submissions S."/>
        </authorList>
    </citation>
    <scope>NUCLEOTIDE SEQUENCE [LARGE SCALE GENOMIC DNA]</scope>
    <source>
        <strain evidence="3">Gh-67</strain>
    </source>
</reference>
<dbReference type="Pfam" id="PF08818">
    <property type="entry name" value="DUF1801"/>
    <property type="match status" value="1"/>
</dbReference>
<dbReference type="Gene3D" id="3.90.1150.200">
    <property type="match status" value="1"/>
</dbReference>
<accession>A0A1G7NSD2</accession>
<organism evidence="2 3">
    <name type="scientific">Mucilaginibacter gossypii</name>
    <dbReference type="NCBI Taxonomy" id="551996"/>
    <lineage>
        <taxon>Bacteria</taxon>
        <taxon>Pseudomonadati</taxon>
        <taxon>Bacteroidota</taxon>
        <taxon>Sphingobacteriia</taxon>
        <taxon>Sphingobacteriales</taxon>
        <taxon>Sphingobacteriaceae</taxon>
        <taxon>Mucilaginibacter</taxon>
    </lineage>
</organism>
<dbReference type="EMBL" id="FNCG01000001">
    <property type="protein sequence ID" value="SDF76998.1"/>
    <property type="molecule type" value="Genomic_DNA"/>
</dbReference>
<dbReference type="GeneID" id="91137600"/>
<dbReference type="SUPFAM" id="SSF159888">
    <property type="entry name" value="YdhG-like"/>
    <property type="match status" value="1"/>
</dbReference>
<evidence type="ECO:0000313" key="2">
    <source>
        <dbReference type="EMBL" id="SDF76998.1"/>
    </source>
</evidence>
<feature type="domain" description="YdhG-like" evidence="1">
    <location>
        <begin position="29"/>
        <end position="136"/>
    </location>
</feature>
<keyword evidence="3" id="KW-1185">Reference proteome</keyword>
<sequence>MKAKSTKPVVLADSAGVDSYMQKLDHPLKEVLGALRKIILAIDDEIGEHIKWNAPSFLYIGEMKPFDPKEYKRYIIVSNVYQKDCIRLVFPSGAKINDTSGLLSGDYADGRRLAFFHNMEEVKAKEEALRNVVKTWLTLLDK</sequence>
<proteinExistence type="predicted"/>
<protein>
    <recommendedName>
        <fullName evidence="1">YdhG-like domain-containing protein</fullName>
    </recommendedName>
</protein>
<name>A0A1G7NSD2_9SPHI</name>
<evidence type="ECO:0000313" key="3">
    <source>
        <dbReference type="Proteomes" id="UP000199705"/>
    </source>
</evidence>
<dbReference type="STRING" id="551996.SAMN05192573_101337"/>
<gene>
    <name evidence="2" type="ORF">SAMN05192573_101337</name>
</gene>
<dbReference type="AlphaFoldDB" id="A0A1G7NSD2"/>